<gene>
    <name evidence="2" type="ORF">EV195_101789</name>
</gene>
<dbReference type="OrthoDB" id="1120468at2"/>
<feature type="transmembrane region" description="Helical" evidence="1">
    <location>
        <begin position="159"/>
        <end position="178"/>
    </location>
</feature>
<keyword evidence="1" id="KW-1133">Transmembrane helix</keyword>
<organism evidence="2 3">
    <name type="scientific">Tenacibaculum skagerrakense</name>
    <dbReference type="NCBI Taxonomy" id="186571"/>
    <lineage>
        <taxon>Bacteria</taxon>
        <taxon>Pseudomonadati</taxon>
        <taxon>Bacteroidota</taxon>
        <taxon>Flavobacteriia</taxon>
        <taxon>Flavobacteriales</taxon>
        <taxon>Flavobacteriaceae</taxon>
        <taxon>Tenacibaculum</taxon>
    </lineage>
</organism>
<dbReference type="AlphaFoldDB" id="A0A4R2P1N6"/>
<evidence type="ECO:0000256" key="1">
    <source>
        <dbReference type="SAM" id="Phobius"/>
    </source>
</evidence>
<dbReference type="Proteomes" id="UP000294564">
    <property type="component" value="Unassembled WGS sequence"/>
</dbReference>
<dbReference type="EMBL" id="SLXM01000001">
    <property type="protein sequence ID" value="TCP28609.1"/>
    <property type="molecule type" value="Genomic_DNA"/>
</dbReference>
<dbReference type="RefSeq" id="WP_132793123.1">
    <property type="nucleotide sequence ID" value="NZ_SLXM01000001.1"/>
</dbReference>
<keyword evidence="1" id="KW-0472">Membrane</keyword>
<protein>
    <submittedName>
        <fullName evidence="2">Uncharacterized protein</fullName>
    </submittedName>
</protein>
<evidence type="ECO:0000313" key="2">
    <source>
        <dbReference type="EMBL" id="TCP28609.1"/>
    </source>
</evidence>
<accession>A0A4R2P1N6</accession>
<feature type="transmembrane region" description="Helical" evidence="1">
    <location>
        <begin position="121"/>
        <end position="139"/>
    </location>
</feature>
<proteinExistence type="predicted"/>
<sequence>MEKSIEKIWNEAFINEQSMLVPKINDLYNQKSKSIIHKIQRTYEFDNKGLLPIAGIVAIGGILLSETIIGLYGTLLILSLYYFNTKLLSRFDTLDVKSDNLTYLKNYRAIMNSVAKATKRMFIFILPLLVLSIFVLAFFVKENSFLSKYISEDTTLLEIIGIGGSVALIVSIISMVAFKISTQLLYGTLLSKLNDIINEIESLQTT</sequence>
<name>A0A4R2P1N6_9FLAO</name>
<keyword evidence="1" id="KW-0812">Transmembrane</keyword>
<feature type="transmembrane region" description="Helical" evidence="1">
    <location>
        <begin position="50"/>
        <end position="83"/>
    </location>
</feature>
<evidence type="ECO:0000313" key="3">
    <source>
        <dbReference type="Proteomes" id="UP000294564"/>
    </source>
</evidence>
<keyword evidence="3" id="KW-1185">Reference proteome</keyword>
<reference evidence="2 3" key="1">
    <citation type="submission" date="2019-03" db="EMBL/GenBank/DDBJ databases">
        <title>Genomic Encyclopedia of Type Strains, Phase IV (KMG-IV): sequencing the most valuable type-strain genomes for metagenomic binning, comparative biology and taxonomic classification.</title>
        <authorList>
            <person name="Goeker M."/>
        </authorList>
    </citation>
    <scope>NUCLEOTIDE SEQUENCE [LARGE SCALE GENOMIC DNA]</scope>
    <source>
        <strain evidence="2 3">DSM 14836</strain>
    </source>
</reference>
<comment type="caution">
    <text evidence="2">The sequence shown here is derived from an EMBL/GenBank/DDBJ whole genome shotgun (WGS) entry which is preliminary data.</text>
</comment>